<evidence type="ECO:0000256" key="2">
    <source>
        <dbReference type="ARBA" id="ARBA00009347"/>
    </source>
</evidence>
<dbReference type="GO" id="GO:0050660">
    <property type="term" value="F:flavin adenine dinucleotide binding"/>
    <property type="evidence" value="ECO:0007669"/>
    <property type="project" value="InterPro"/>
</dbReference>
<dbReference type="Proteomes" id="UP000054266">
    <property type="component" value="Unassembled WGS sequence"/>
</dbReference>
<dbReference type="InterPro" id="IPR009400">
    <property type="entry name" value="TFIIH_TTDA/Tfb5"/>
</dbReference>
<feature type="coiled-coil region" evidence="6">
    <location>
        <begin position="466"/>
        <end position="493"/>
    </location>
</feature>
<dbReference type="InterPro" id="IPR013786">
    <property type="entry name" value="AcylCoA_DH/ox_N"/>
</dbReference>
<dbReference type="GO" id="GO:0003995">
    <property type="term" value="F:acyl-CoA dehydrogenase activity"/>
    <property type="evidence" value="ECO:0007669"/>
    <property type="project" value="TreeGrafter"/>
</dbReference>
<dbReference type="CDD" id="cd00567">
    <property type="entry name" value="ACAD"/>
    <property type="match status" value="1"/>
</dbReference>
<dbReference type="GO" id="GO:0000439">
    <property type="term" value="C:transcription factor TFIIH core complex"/>
    <property type="evidence" value="ECO:0007669"/>
    <property type="project" value="InterPro"/>
</dbReference>
<evidence type="ECO:0000313" key="10">
    <source>
        <dbReference type="Proteomes" id="UP000054266"/>
    </source>
</evidence>
<dbReference type="GO" id="GO:0046359">
    <property type="term" value="P:butyrate catabolic process"/>
    <property type="evidence" value="ECO:0007669"/>
    <property type="project" value="TreeGrafter"/>
</dbReference>
<dbReference type="PANTHER" id="PTHR43884:SF12">
    <property type="entry name" value="ISOVALERYL-COA DEHYDROGENASE, MITOCHONDRIAL-RELATED"/>
    <property type="match status" value="1"/>
</dbReference>
<keyword evidence="4" id="KW-0274">FAD</keyword>
<evidence type="ECO:0000256" key="4">
    <source>
        <dbReference type="ARBA" id="ARBA00022827"/>
    </source>
</evidence>
<keyword evidence="3" id="KW-0285">Flavoprotein</keyword>
<proteinExistence type="inferred from homology"/>
<evidence type="ECO:0000256" key="6">
    <source>
        <dbReference type="SAM" id="Coils"/>
    </source>
</evidence>
<dbReference type="SUPFAM" id="SSF142897">
    <property type="entry name" value="TFB5-like"/>
    <property type="match status" value="1"/>
</dbReference>
<dbReference type="AlphaFoldDB" id="A0A0D2FQT9"/>
<dbReference type="GO" id="GO:0006289">
    <property type="term" value="P:nucleotide-excision repair"/>
    <property type="evidence" value="ECO:0007669"/>
    <property type="project" value="InterPro"/>
</dbReference>
<comment type="similarity">
    <text evidence="2">Belongs to the acyl-CoA dehydrogenase family.</text>
</comment>
<dbReference type="Gene3D" id="2.40.110.10">
    <property type="entry name" value="Butyryl-CoA Dehydrogenase, subunit A, domain 2"/>
    <property type="match status" value="1"/>
</dbReference>
<dbReference type="Gene3D" id="1.10.540.10">
    <property type="entry name" value="Acyl-CoA dehydrogenase/oxidase, N-terminal domain"/>
    <property type="match status" value="1"/>
</dbReference>
<dbReference type="HOGENOM" id="CLU_018204_3_0_1"/>
<evidence type="ECO:0000256" key="3">
    <source>
        <dbReference type="ARBA" id="ARBA00022630"/>
    </source>
</evidence>
<dbReference type="Gene3D" id="3.30.70.1220">
    <property type="entry name" value="TFB5-like"/>
    <property type="match status" value="1"/>
</dbReference>
<dbReference type="InterPro" id="IPR036250">
    <property type="entry name" value="AcylCo_DH-like_C"/>
</dbReference>
<dbReference type="SUPFAM" id="SSF56645">
    <property type="entry name" value="Acyl-CoA dehydrogenase NM domain-like"/>
    <property type="match status" value="1"/>
</dbReference>
<dbReference type="PANTHER" id="PTHR43884">
    <property type="entry name" value="ACYL-COA DEHYDROGENASE"/>
    <property type="match status" value="1"/>
</dbReference>
<dbReference type="SUPFAM" id="SSF47203">
    <property type="entry name" value="Acyl-CoA dehydrogenase C-terminal domain-like"/>
    <property type="match status" value="1"/>
</dbReference>
<accession>A0A0D2FQT9</accession>
<dbReference type="InterPro" id="IPR035935">
    <property type="entry name" value="TFB5-like_sf"/>
</dbReference>
<dbReference type="InterPro" id="IPR009075">
    <property type="entry name" value="AcylCo_DH/oxidase_C"/>
</dbReference>
<dbReference type="GO" id="GO:0033539">
    <property type="term" value="P:fatty acid beta-oxidation using acyl-CoA dehydrogenase"/>
    <property type="evidence" value="ECO:0007669"/>
    <property type="project" value="TreeGrafter"/>
</dbReference>
<keyword evidence="10" id="KW-1185">Reference proteome</keyword>
<gene>
    <name evidence="9" type="ORF">PV04_04832</name>
</gene>
<evidence type="ECO:0000313" key="9">
    <source>
        <dbReference type="EMBL" id="KIW68920.1"/>
    </source>
</evidence>
<dbReference type="EMBL" id="KN846958">
    <property type="protein sequence ID" value="KIW68920.1"/>
    <property type="molecule type" value="Genomic_DNA"/>
</dbReference>
<dbReference type="Pfam" id="PF00441">
    <property type="entry name" value="Acyl-CoA_dh_1"/>
    <property type="match status" value="1"/>
</dbReference>
<feature type="domain" description="Acyl-CoA dehydrogenase/oxidase C-terminal" evidence="7">
    <location>
        <begin position="261"/>
        <end position="407"/>
    </location>
</feature>
<dbReference type="Gene3D" id="1.20.140.10">
    <property type="entry name" value="Butyryl-CoA Dehydrogenase, subunit A, domain 3"/>
    <property type="match status" value="1"/>
</dbReference>
<dbReference type="Pfam" id="PF06331">
    <property type="entry name" value="Tfb5"/>
    <property type="match status" value="1"/>
</dbReference>
<organism evidence="9 10">
    <name type="scientific">Phialophora macrospora</name>
    <dbReference type="NCBI Taxonomy" id="1851006"/>
    <lineage>
        <taxon>Eukaryota</taxon>
        <taxon>Fungi</taxon>
        <taxon>Dikarya</taxon>
        <taxon>Ascomycota</taxon>
        <taxon>Pezizomycotina</taxon>
        <taxon>Eurotiomycetes</taxon>
        <taxon>Chaetothyriomycetidae</taxon>
        <taxon>Chaetothyriales</taxon>
        <taxon>Herpotrichiellaceae</taxon>
        <taxon>Phialophora</taxon>
    </lineage>
</organism>
<evidence type="ECO:0000259" key="7">
    <source>
        <dbReference type="Pfam" id="PF00441"/>
    </source>
</evidence>
<evidence type="ECO:0000256" key="1">
    <source>
        <dbReference type="ARBA" id="ARBA00001974"/>
    </source>
</evidence>
<evidence type="ECO:0000256" key="5">
    <source>
        <dbReference type="ARBA" id="ARBA00033339"/>
    </source>
</evidence>
<dbReference type="GO" id="GO:0006367">
    <property type="term" value="P:transcription initiation at RNA polymerase II promoter"/>
    <property type="evidence" value="ECO:0007669"/>
    <property type="project" value="InterPro"/>
</dbReference>
<feature type="domain" description="Acyl-CoA dehydrogenase/oxidase N-terminal" evidence="8">
    <location>
        <begin position="7"/>
        <end position="127"/>
    </location>
</feature>
<comment type="cofactor">
    <cofactor evidence="1">
        <name>FAD</name>
        <dbReference type="ChEBI" id="CHEBI:57692"/>
    </cofactor>
</comment>
<dbReference type="InterPro" id="IPR009100">
    <property type="entry name" value="AcylCoA_DH/oxidase_NM_dom_sf"/>
</dbReference>
<sequence>MIDFDLSQEQSAIRNAVRGWAKANLTSARSVYEGQAASSGEWRDRFRSTRPIYAEAVKAGLVKAQIPKELGGAGGPLIEAALVVEEFYAVETSAALTILGTGLGLTPLIIAGSPEQHKKFFKPFLDGTGAPMASLVFSEPGGSANFAEEGAPGFQTVARVEGDEYVISGEKIWATNSSGWDDRGADVQCVLARVVDSAPAEDVRGQTAIIVVTREDIAANDPSAYQVLYHPETIGHTAVNGPHIQFKDLHVPKSNLLAPPGKGADVVEMTFTASACLVGAMGVGIMRQTFERALAWAKAEKRGSKEPMLKKQSVADLLIKIKTRCEAARALVWKAAHAFGRTQYGAELCYEAKIFGSESAVESVMDAINLIGVSAYSRKQPFGDLLNDAVVLPIFDGGNVGVRRRQIEAIFAKEGYDPWETTFGADEQAQKGALLQCDPPQMAMVRKIDRESNHAYILEEIDDKTCLVKENRVEEIKAKVKELMDAAMGADEDDNDDKDSDLD</sequence>
<reference evidence="9 10" key="1">
    <citation type="submission" date="2015-01" db="EMBL/GenBank/DDBJ databases">
        <title>The Genome Sequence of Capronia semiimmersa CBS27337.</title>
        <authorList>
            <consortium name="The Broad Institute Genomics Platform"/>
            <person name="Cuomo C."/>
            <person name="de Hoog S."/>
            <person name="Gorbushina A."/>
            <person name="Stielow B."/>
            <person name="Teixiera M."/>
            <person name="Abouelleil A."/>
            <person name="Chapman S.B."/>
            <person name="Priest M."/>
            <person name="Young S.K."/>
            <person name="Wortman J."/>
            <person name="Nusbaum C."/>
            <person name="Birren B."/>
        </authorList>
    </citation>
    <scope>NUCLEOTIDE SEQUENCE [LARGE SCALE GENOMIC DNA]</scope>
    <source>
        <strain evidence="9 10">CBS 27337</strain>
    </source>
</reference>
<keyword evidence="6" id="KW-0175">Coiled coil</keyword>
<dbReference type="STRING" id="5601.A0A0D2FQT9"/>
<dbReference type="InterPro" id="IPR046373">
    <property type="entry name" value="Acyl-CoA_Oxase/DH_mid-dom_sf"/>
</dbReference>
<protein>
    <recommendedName>
        <fullName evidence="5">RNA polymerase II transcription factor B subunit 5</fullName>
    </recommendedName>
</protein>
<name>A0A0D2FQT9_9EURO</name>
<evidence type="ECO:0000259" key="8">
    <source>
        <dbReference type="Pfam" id="PF02771"/>
    </source>
</evidence>
<dbReference type="InterPro" id="IPR037069">
    <property type="entry name" value="AcylCoA_DH/ox_N_sf"/>
</dbReference>
<dbReference type="SMART" id="SM01395">
    <property type="entry name" value="Tbf5"/>
    <property type="match status" value="1"/>
</dbReference>
<dbReference type="Pfam" id="PF02771">
    <property type="entry name" value="Acyl-CoA_dh_N"/>
    <property type="match status" value="1"/>
</dbReference>